<accession>A0A1Z4V9A8</accession>
<evidence type="ECO:0000256" key="5">
    <source>
        <dbReference type="RuleBase" id="RU361157"/>
    </source>
</evidence>
<dbReference type="GO" id="GO:0043190">
    <property type="term" value="C:ATP-binding cassette (ABC) transporter complex"/>
    <property type="evidence" value="ECO:0007669"/>
    <property type="project" value="InterPro"/>
</dbReference>
<dbReference type="InterPro" id="IPR000412">
    <property type="entry name" value="ABC_2_transport"/>
</dbReference>
<evidence type="ECO:0000256" key="4">
    <source>
        <dbReference type="ARBA" id="ARBA00023136"/>
    </source>
</evidence>
<evidence type="ECO:0000256" key="3">
    <source>
        <dbReference type="ARBA" id="ARBA00022989"/>
    </source>
</evidence>
<dbReference type="OrthoDB" id="9788252at2"/>
<feature type="transmembrane region" description="Helical" evidence="5">
    <location>
        <begin position="167"/>
        <end position="193"/>
    </location>
</feature>
<evidence type="ECO:0000313" key="8">
    <source>
        <dbReference type="Proteomes" id="UP000218702"/>
    </source>
</evidence>
<dbReference type="Pfam" id="PF01061">
    <property type="entry name" value="ABC2_membrane"/>
    <property type="match status" value="1"/>
</dbReference>
<feature type="transmembrane region" description="Helical" evidence="5">
    <location>
        <begin position="254"/>
        <end position="275"/>
    </location>
</feature>
<dbReference type="PROSITE" id="PS51012">
    <property type="entry name" value="ABC_TM2"/>
    <property type="match status" value="1"/>
</dbReference>
<name>A0A1Z4V9A8_9CYAN</name>
<feature type="domain" description="ABC transmembrane type-2" evidence="6">
    <location>
        <begin position="51"/>
        <end position="282"/>
    </location>
</feature>
<evidence type="ECO:0000256" key="2">
    <source>
        <dbReference type="ARBA" id="ARBA00022692"/>
    </source>
</evidence>
<evidence type="ECO:0000256" key="1">
    <source>
        <dbReference type="ARBA" id="ARBA00004141"/>
    </source>
</evidence>
<dbReference type="EMBL" id="AP018316">
    <property type="protein sequence ID" value="BAZ88132.1"/>
    <property type="molecule type" value="Genomic_DNA"/>
</dbReference>
<keyword evidence="4 5" id="KW-0472">Membrane</keyword>
<evidence type="ECO:0000313" key="7">
    <source>
        <dbReference type="EMBL" id="BAZ88132.1"/>
    </source>
</evidence>
<dbReference type="GO" id="GO:0140359">
    <property type="term" value="F:ABC-type transporter activity"/>
    <property type="evidence" value="ECO:0007669"/>
    <property type="project" value="InterPro"/>
</dbReference>
<keyword evidence="3 5" id="KW-1133">Transmembrane helix</keyword>
<organism evidence="7 8">
    <name type="scientific">Dolichospermum compactum NIES-806</name>
    <dbReference type="NCBI Taxonomy" id="1973481"/>
    <lineage>
        <taxon>Bacteria</taxon>
        <taxon>Bacillati</taxon>
        <taxon>Cyanobacteriota</taxon>
        <taxon>Cyanophyceae</taxon>
        <taxon>Nostocales</taxon>
        <taxon>Aphanizomenonaceae</taxon>
        <taxon>Dolichospermum</taxon>
        <taxon>Dolichospermum compactum</taxon>
    </lineage>
</organism>
<dbReference type="PANTHER" id="PTHR43229:SF2">
    <property type="entry name" value="NODULATION PROTEIN J"/>
    <property type="match status" value="1"/>
</dbReference>
<proteinExistence type="inferred from homology"/>
<gene>
    <name evidence="7" type="ORF">NIES806_43660</name>
</gene>
<dbReference type="PANTHER" id="PTHR43229">
    <property type="entry name" value="NODULATION PROTEIN J"/>
    <property type="match status" value="1"/>
</dbReference>
<evidence type="ECO:0000259" key="6">
    <source>
        <dbReference type="PROSITE" id="PS51012"/>
    </source>
</evidence>
<keyword evidence="8" id="KW-1185">Reference proteome</keyword>
<feature type="transmembrane region" description="Helical" evidence="5">
    <location>
        <begin position="92"/>
        <end position="111"/>
    </location>
</feature>
<dbReference type="PRINTS" id="PR00164">
    <property type="entry name" value="ABC2TRNSPORT"/>
</dbReference>
<protein>
    <recommendedName>
        <fullName evidence="5">Transport permease protein</fullName>
    </recommendedName>
</protein>
<dbReference type="InterPro" id="IPR047817">
    <property type="entry name" value="ABC2_TM_bact-type"/>
</dbReference>
<dbReference type="InterPro" id="IPR013525">
    <property type="entry name" value="ABC2_TM"/>
</dbReference>
<feature type="transmembrane region" description="Helical" evidence="5">
    <location>
        <begin position="53"/>
        <end position="72"/>
    </location>
</feature>
<dbReference type="AlphaFoldDB" id="A0A1Z4V9A8"/>
<sequence length="284" mass="31479">MKLQEPDVPLNGWVEPRYNRPKGIFSGIKELFTKTLVITELEVRKLRHDPSDLVIRAVQPALWLLIFGQVFTRTRAIPTGNLPYLDFMTPGILAQSALFVAIFAGGMTLIWERDLGILHKFLAAPIPRAAIVLGKAFAAGVRCFFQVVFIYFLAILLGVHLNLNPLAFLQVVLVIFLGAGCFCTFSLIIGCLVKSRERFTGIGQLITMPLFFASNAIYPISLMPSWLKVISHLNPLTYEVDALRGAMLANGSSIYGFGLDCTILLLTLIGLTYICGRLYPRVAM</sequence>
<feature type="transmembrane region" description="Helical" evidence="5">
    <location>
        <begin position="132"/>
        <end position="161"/>
    </location>
</feature>
<feature type="transmembrane region" description="Helical" evidence="5">
    <location>
        <begin position="205"/>
        <end position="227"/>
    </location>
</feature>
<dbReference type="InterPro" id="IPR051784">
    <property type="entry name" value="Nod_factor_ABC_transporter"/>
</dbReference>
<keyword evidence="2 5" id="KW-0812">Transmembrane</keyword>
<dbReference type="KEGG" id="dcm:NIES806_43660"/>
<keyword evidence="5" id="KW-1003">Cell membrane</keyword>
<keyword evidence="5" id="KW-0813">Transport</keyword>
<reference evidence="7 8" key="1">
    <citation type="submission" date="2017-06" db="EMBL/GenBank/DDBJ databases">
        <title>Genome sequencing of cyanobaciteial culture collection at National Institute for Environmental Studies (NIES).</title>
        <authorList>
            <person name="Hirose Y."/>
            <person name="Shimura Y."/>
            <person name="Fujisawa T."/>
            <person name="Nakamura Y."/>
            <person name="Kawachi M."/>
        </authorList>
    </citation>
    <scope>NUCLEOTIDE SEQUENCE [LARGE SCALE GENOMIC DNA]</scope>
    <source>
        <strain evidence="7 8">NIES-806</strain>
    </source>
</reference>
<comment type="similarity">
    <text evidence="5">Belongs to the ABC-2 integral membrane protein family.</text>
</comment>
<dbReference type="Proteomes" id="UP000218702">
    <property type="component" value="Chromosome"/>
</dbReference>
<dbReference type="RefSeq" id="WP_096670536.1">
    <property type="nucleotide sequence ID" value="NZ_AP018316.1"/>
</dbReference>
<dbReference type="PIRSF" id="PIRSF006648">
    <property type="entry name" value="DrrB"/>
    <property type="match status" value="1"/>
</dbReference>
<comment type="subcellular location">
    <subcellularLocation>
        <location evidence="5">Cell membrane</location>
        <topology evidence="5">Multi-pass membrane protein</topology>
    </subcellularLocation>
    <subcellularLocation>
        <location evidence="1">Membrane</location>
        <topology evidence="1">Multi-pass membrane protein</topology>
    </subcellularLocation>
</comment>